<dbReference type="EMBL" id="MNAD01000277">
    <property type="protein sequence ID" value="OJT14562.1"/>
    <property type="molecule type" value="Genomic_DNA"/>
</dbReference>
<feature type="compositionally biased region" description="Low complexity" evidence="1">
    <location>
        <begin position="53"/>
        <end position="62"/>
    </location>
</feature>
<gene>
    <name evidence="2" type="ORF">TRAPUB_8895</name>
</gene>
<evidence type="ECO:0000313" key="3">
    <source>
        <dbReference type="Proteomes" id="UP000184267"/>
    </source>
</evidence>
<feature type="compositionally biased region" description="Basic residues" evidence="1">
    <location>
        <begin position="1"/>
        <end position="10"/>
    </location>
</feature>
<feature type="compositionally biased region" description="Low complexity" evidence="1">
    <location>
        <begin position="88"/>
        <end position="99"/>
    </location>
</feature>
<feature type="region of interest" description="Disordered" evidence="1">
    <location>
        <begin position="1"/>
        <end position="130"/>
    </location>
</feature>
<reference evidence="2 3" key="1">
    <citation type="submission" date="2016-10" db="EMBL/GenBank/DDBJ databases">
        <title>Genome sequence of the basidiomycete white-rot fungus Trametes pubescens.</title>
        <authorList>
            <person name="Makela M.R."/>
            <person name="Granchi Z."/>
            <person name="Peng M."/>
            <person name="De Vries R.P."/>
            <person name="Grigoriev I."/>
            <person name="Riley R."/>
            <person name="Hilden K."/>
        </authorList>
    </citation>
    <scope>NUCLEOTIDE SEQUENCE [LARGE SCALE GENOMIC DNA]</scope>
    <source>
        <strain evidence="2 3">FBCC735</strain>
    </source>
</reference>
<evidence type="ECO:0000256" key="1">
    <source>
        <dbReference type="SAM" id="MobiDB-lite"/>
    </source>
</evidence>
<name>A0A1M2W474_TRAPU</name>
<accession>A0A1M2W474</accession>
<organism evidence="2 3">
    <name type="scientific">Trametes pubescens</name>
    <name type="common">White-rot fungus</name>
    <dbReference type="NCBI Taxonomy" id="154538"/>
    <lineage>
        <taxon>Eukaryota</taxon>
        <taxon>Fungi</taxon>
        <taxon>Dikarya</taxon>
        <taxon>Basidiomycota</taxon>
        <taxon>Agaricomycotina</taxon>
        <taxon>Agaricomycetes</taxon>
        <taxon>Polyporales</taxon>
        <taxon>Polyporaceae</taxon>
        <taxon>Trametes</taxon>
    </lineage>
</organism>
<keyword evidence="3" id="KW-1185">Reference proteome</keyword>
<dbReference type="AlphaFoldDB" id="A0A1M2W474"/>
<dbReference type="Proteomes" id="UP000184267">
    <property type="component" value="Unassembled WGS sequence"/>
</dbReference>
<protein>
    <submittedName>
        <fullName evidence="2">Uncharacterized protein</fullName>
    </submittedName>
</protein>
<feature type="compositionally biased region" description="Polar residues" evidence="1">
    <location>
        <begin position="66"/>
        <end position="76"/>
    </location>
</feature>
<proteinExistence type="predicted"/>
<sequence length="130" mass="13940">MELRRGRHKVVIPPGDFRASAVESGDIESAGEGADRPEEEKRLVEAGRRQRGTQRSQTGQIGASPSAPTSYSNSPTGLPDSDRKAVLLRRLLPLTAPPRFADDEDHTNTPRSYTSPADSPGAAEKLACCS</sequence>
<evidence type="ECO:0000313" key="2">
    <source>
        <dbReference type="EMBL" id="OJT14562.1"/>
    </source>
</evidence>
<feature type="compositionally biased region" description="Basic and acidic residues" evidence="1">
    <location>
        <begin position="33"/>
        <end position="48"/>
    </location>
</feature>
<comment type="caution">
    <text evidence="2">The sequence shown here is derived from an EMBL/GenBank/DDBJ whole genome shotgun (WGS) entry which is preliminary data.</text>
</comment>